<evidence type="ECO:0000256" key="5">
    <source>
        <dbReference type="ARBA" id="ARBA00023136"/>
    </source>
</evidence>
<feature type="transmembrane region" description="Helical" evidence="6">
    <location>
        <begin position="263"/>
        <end position="282"/>
    </location>
</feature>
<keyword evidence="2" id="KW-1003">Cell membrane</keyword>
<feature type="transmembrane region" description="Helical" evidence="6">
    <location>
        <begin position="118"/>
        <end position="136"/>
    </location>
</feature>
<feature type="transmembrane region" description="Helical" evidence="6">
    <location>
        <begin position="6"/>
        <end position="25"/>
    </location>
</feature>
<evidence type="ECO:0000256" key="6">
    <source>
        <dbReference type="SAM" id="Phobius"/>
    </source>
</evidence>
<keyword evidence="5 6" id="KW-0472">Membrane</keyword>
<evidence type="ECO:0000313" key="9">
    <source>
        <dbReference type="Proteomes" id="UP000298602"/>
    </source>
</evidence>
<evidence type="ECO:0000256" key="4">
    <source>
        <dbReference type="ARBA" id="ARBA00022989"/>
    </source>
</evidence>
<dbReference type="PANTHER" id="PTHR35007:SF1">
    <property type="entry name" value="PILUS ASSEMBLY PROTEIN"/>
    <property type="match status" value="1"/>
</dbReference>
<reference evidence="8 9" key="2">
    <citation type="submission" date="2019-05" db="EMBL/GenBank/DDBJ databases">
        <authorList>
            <person name="Suflita J.M."/>
            <person name="Marks C.R."/>
        </authorList>
    </citation>
    <scope>NUCLEOTIDE SEQUENCE [LARGE SCALE GENOMIC DNA]</scope>
    <source>
        <strain evidence="8 9">ALDC</strain>
    </source>
</reference>
<name>A0A4P8L4Z8_9BACT</name>
<keyword evidence="9" id="KW-1185">Reference proteome</keyword>
<evidence type="ECO:0000256" key="1">
    <source>
        <dbReference type="ARBA" id="ARBA00004651"/>
    </source>
</evidence>
<dbReference type="Gene3D" id="1.20.81.30">
    <property type="entry name" value="Type II secretion system (T2SS), domain F"/>
    <property type="match status" value="1"/>
</dbReference>
<organism evidence="8 9">
    <name type="scientific">Desulfoglaeba alkanexedens ALDC</name>
    <dbReference type="NCBI Taxonomy" id="980445"/>
    <lineage>
        <taxon>Bacteria</taxon>
        <taxon>Pseudomonadati</taxon>
        <taxon>Thermodesulfobacteriota</taxon>
        <taxon>Syntrophobacteria</taxon>
        <taxon>Syntrophobacterales</taxon>
        <taxon>Syntrophobacteraceae</taxon>
        <taxon>Desulfoglaeba</taxon>
    </lineage>
</organism>
<sequence>MDVLIGTLVFLSITFCIQGLYGIVLKMRTKERKEKQIKRVISGDSLRGEERKAQIVKRNILSEIPWLNRWLSYFRGIRRLDRLREQAGIRYPAGFFILLSLFLAFLGLYLSAIFLHRIVVGLSAALILGASPYFYLNYKKRKRMERFERQLPEALEFMARSLRAGHAFIGSLRMVAENFSDPLGTEFAKTFEEINYGVALPQALRNLTGRMDVTDLRFFVVAIIIQRETGGNLAHILENISYTIRERFKLAGQIKALTAEGRLSAIILCIMPFGMAFLLFLINPDYIKTFLDDPIGPFFIGLGLFMMILGIISMKRIVRVRV</sequence>
<feature type="transmembrane region" description="Helical" evidence="6">
    <location>
        <begin position="294"/>
        <end position="312"/>
    </location>
</feature>
<dbReference type="Proteomes" id="UP000298602">
    <property type="component" value="Chromosome"/>
</dbReference>
<feature type="transmembrane region" description="Helical" evidence="6">
    <location>
        <begin position="88"/>
        <end position="112"/>
    </location>
</feature>
<proteinExistence type="predicted"/>
<dbReference type="InterPro" id="IPR042094">
    <property type="entry name" value="T2SS_GspF_sf"/>
</dbReference>
<accession>A0A4P8L4Z8</accession>
<gene>
    <name evidence="8" type="ORF">FDQ92_12805</name>
</gene>
<dbReference type="KEGG" id="dax:FDQ92_12805"/>
<dbReference type="AlphaFoldDB" id="A0A4P8L4Z8"/>
<evidence type="ECO:0000259" key="7">
    <source>
        <dbReference type="Pfam" id="PF00482"/>
    </source>
</evidence>
<feature type="domain" description="Type II secretion system protein GspF" evidence="7">
    <location>
        <begin position="155"/>
        <end position="279"/>
    </location>
</feature>
<dbReference type="GO" id="GO:0005886">
    <property type="term" value="C:plasma membrane"/>
    <property type="evidence" value="ECO:0007669"/>
    <property type="project" value="UniProtKB-SubCell"/>
</dbReference>
<evidence type="ECO:0000313" key="8">
    <source>
        <dbReference type="EMBL" id="QCQ22970.1"/>
    </source>
</evidence>
<dbReference type="OrthoDB" id="597333at2"/>
<dbReference type="RefSeq" id="WP_137425253.1">
    <property type="nucleotide sequence ID" value="NZ_CP040098.1"/>
</dbReference>
<dbReference type="Pfam" id="PF00482">
    <property type="entry name" value="T2SSF"/>
    <property type="match status" value="1"/>
</dbReference>
<evidence type="ECO:0000256" key="2">
    <source>
        <dbReference type="ARBA" id="ARBA00022475"/>
    </source>
</evidence>
<reference evidence="8 9" key="1">
    <citation type="submission" date="2019-05" db="EMBL/GenBank/DDBJ databases">
        <title>The Complete Genome Sequence of the n-alkane-degrading Desulfoglaeba alkanexedens ALDC reveals multiple alkylsuccinate synthase gene clusters.</title>
        <authorList>
            <person name="Callaghan A.V."/>
            <person name="Davidova I.A."/>
            <person name="Duncan K.E."/>
            <person name="Morris B."/>
            <person name="McInerney M.J."/>
        </authorList>
    </citation>
    <scope>NUCLEOTIDE SEQUENCE [LARGE SCALE GENOMIC DNA]</scope>
    <source>
        <strain evidence="8 9">ALDC</strain>
    </source>
</reference>
<dbReference type="InterPro" id="IPR018076">
    <property type="entry name" value="T2SS_GspF_dom"/>
</dbReference>
<comment type="subcellular location">
    <subcellularLocation>
        <location evidence="1">Cell membrane</location>
        <topology evidence="1">Multi-pass membrane protein</topology>
    </subcellularLocation>
</comment>
<protein>
    <submittedName>
        <fullName evidence="8">Type II secretion system F family protein</fullName>
    </submittedName>
</protein>
<dbReference type="PANTHER" id="PTHR35007">
    <property type="entry name" value="INTEGRAL MEMBRANE PROTEIN-RELATED"/>
    <property type="match status" value="1"/>
</dbReference>
<keyword evidence="4 6" id="KW-1133">Transmembrane helix</keyword>
<evidence type="ECO:0000256" key="3">
    <source>
        <dbReference type="ARBA" id="ARBA00022692"/>
    </source>
</evidence>
<dbReference type="EMBL" id="CP040098">
    <property type="protein sequence ID" value="QCQ22970.1"/>
    <property type="molecule type" value="Genomic_DNA"/>
</dbReference>
<keyword evidence="3 6" id="KW-0812">Transmembrane</keyword>